<evidence type="ECO:0000256" key="1">
    <source>
        <dbReference type="SAM" id="MobiDB-lite"/>
    </source>
</evidence>
<keyword evidence="3" id="KW-1185">Reference proteome</keyword>
<accession>M7BUE6</accession>
<dbReference type="Proteomes" id="UP000031443">
    <property type="component" value="Unassembled WGS sequence"/>
</dbReference>
<organism evidence="2 3">
    <name type="scientific">Chelonia mydas</name>
    <name type="common">Green sea-turtle</name>
    <name type="synonym">Chelonia agassizi</name>
    <dbReference type="NCBI Taxonomy" id="8469"/>
    <lineage>
        <taxon>Eukaryota</taxon>
        <taxon>Metazoa</taxon>
        <taxon>Chordata</taxon>
        <taxon>Craniata</taxon>
        <taxon>Vertebrata</taxon>
        <taxon>Euteleostomi</taxon>
        <taxon>Archelosauria</taxon>
        <taxon>Testudinata</taxon>
        <taxon>Testudines</taxon>
        <taxon>Cryptodira</taxon>
        <taxon>Durocryptodira</taxon>
        <taxon>Americhelydia</taxon>
        <taxon>Chelonioidea</taxon>
        <taxon>Cheloniidae</taxon>
        <taxon>Chelonia</taxon>
    </lineage>
</organism>
<evidence type="ECO:0000313" key="3">
    <source>
        <dbReference type="Proteomes" id="UP000031443"/>
    </source>
</evidence>
<evidence type="ECO:0000313" key="2">
    <source>
        <dbReference type="EMBL" id="EMP39430.1"/>
    </source>
</evidence>
<gene>
    <name evidence="2" type="ORF">UY3_03372</name>
</gene>
<proteinExistence type="predicted"/>
<feature type="region of interest" description="Disordered" evidence="1">
    <location>
        <begin position="111"/>
        <end position="139"/>
    </location>
</feature>
<protein>
    <submittedName>
        <fullName evidence="2">Uncharacterized protein</fullName>
    </submittedName>
</protein>
<dbReference type="AlphaFoldDB" id="M7BUE6"/>
<sequence>MIHWPAPVTIRGSDQEAQEDRTPGGVTGSGRVRGTVTLCPSHLGATAQDPALVRSEVPDGGTSCGTGYIVGTETGTVASAVVSVEPVAVHPALPGRLLLIRSLRESSCLSPLPSSGARSPWCEDPTGPRRSRGTSHWATNGCGGPYSTGILLRRGYNGVSSPRSSG</sequence>
<dbReference type="EMBL" id="KB516695">
    <property type="protein sequence ID" value="EMP39430.1"/>
    <property type="molecule type" value="Genomic_DNA"/>
</dbReference>
<reference evidence="3" key="1">
    <citation type="journal article" date="2013" name="Nat. Genet.">
        <title>The draft genomes of soft-shell turtle and green sea turtle yield insights into the development and evolution of the turtle-specific body plan.</title>
        <authorList>
            <person name="Wang Z."/>
            <person name="Pascual-Anaya J."/>
            <person name="Zadissa A."/>
            <person name="Li W."/>
            <person name="Niimura Y."/>
            <person name="Huang Z."/>
            <person name="Li C."/>
            <person name="White S."/>
            <person name="Xiong Z."/>
            <person name="Fang D."/>
            <person name="Wang B."/>
            <person name="Ming Y."/>
            <person name="Chen Y."/>
            <person name="Zheng Y."/>
            <person name="Kuraku S."/>
            <person name="Pignatelli M."/>
            <person name="Herrero J."/>
            <person name="Beal K."/>
            <person name="Nozawa M."/>
            <person name="Li Q."/>
            <person name="Wang J."/>
            <person name="Zhang H."/>
            <person name="Yu L."/>
            <person name="Shigenobu S."/>
            <person name="Wang J."/>
            <person name="Liu J."/>
            <person name="Flicek P."/>
            <person name="Searle S."/>
            <person name="Wang J."/>
            <person name="Kuratani S."/>
            <person name="Yin Y."/>
            <person name="Aken B."/>
            <person name="Zhang G."/>
            <person name="Irie N."/>
        </authorList>
    </citation>
    <scope>NUCLEOTIDE SEQUENCE [LARGE SCALE GENOMIC DNA]</scope>
</reference>
<name>M7BUE6_CHEMY</name>
<feature type="region of interest" description="Disordered" evidence="1">
    <location>
        <begin position="1"/>
        <end position="31"/>
    </location>
</feature>